<name>A0AA86V3N8_9EUKA</name>
<keyword evidence="3" id="KW-1185">Reference proteome</keyword>
<dbReference type="Proteomes" id="UP001642409">
    <property type="component" value="Unassembled WGS sequence"/>
</dbReference>
<dbReference type="EMBL" id="CATOUU010001157">
    <property type="protein sequence ID" value="CAI9974982.1"/>
    <property type="molecule type" value="Genomic_DNA"/>
</dbReference>
<dbReference type="EMBL" id="CAXDID020000265">
    <property type="protein sequence ID" value="CAL6067005.1"/>
    <property type="molecule type" value="Genomic_DNA"/>
</dbReference>
<reference evidence="1" key="1">
    <citation type="submission" date="2023-06" db="EMBL/GenBank/DDBJ databases">
        <authorList>
            <person name="Kurt Z."/>
        </authorList>
    </citation>
    <scope>NUCLEOTIDE SEQUENCE</scope>
</reference>
<dbReference type="AlphaFoldDB" id="A0AA86V3N8"/>
<evidence type="ECO:0000313" key="3">
    <source>
        <dbReference type="Proteomes" id="UP001642409"/>
    </source>
</evidence>
<evidence type="ECO:0000313" key="2">
    <source>
        <dbReference type="EMBL" id="CAL6067005.1"/>
    </source>
</evidence>
<comment type="caution">
    <text evidence="1">The sequence shown here is derived from an EMBL/GenBank/DDBJ whole genome shotgun (WGS) entry which is preliminary data.</text>
</comment>
<sequence>MLEEVQERENDLLQTQTDIALCQWVLNPNNHMEESAQHDLIQRVNKMLGLRICSHQIQYHKEKNNAIDLQSTNGSYLRQSLAIDTYKWLFYVKIHDNSKLNELYVDEEDIGLNFEPDSDGQDE</sequence>
<gene>
    <name evidence="2" type="ORF">HINF_LOCUS52818</name>
    <name evidence="1" type="ORF">HINF_LOCUS62627</name>
</gene>
<evidence type="ECO:0000313" key="1">
    <source>
        <dbReference type="EMBL" id="CAI9974982.1"/>
    </source>
</evidence>
<reference evidence="2 3" key="2">
    <citation type="submission" date="2024-07" db="EMBL/GenBank/DDBJ databases">
        <authorList>
            <person name="Akdeniz Z."/>
        </authorList>
    </citation>
    <scope>NUCLEOTIDE SEQUENCE [LARGE SCALE GENOMIC DNA]</scope>
</reference>
<proteinExistence type="predicted"/>
<accession>A0AA86V3N8</accession>
<organism evidence="1">
    <name type="scientific">Hexamita inflata</name>
    <dbReference type="NCBI Taxonomy" id="28002"/>
    <lineage>
        <taxon>Eukaryota</taxon>
        <taxon>Metamonada</taxon>
        <taxon>Diplomonadida</taxon>
        <taxon>Hexamitidae</taxon>
        <taxon>Hexamitinae</taxon>
        <taxon>Hexamita</taxon>
    </lineage>
</organism>
<protein>
    <submittedName>
        <fullName evidence="2">Hypothetical_protein</fullName>
    </submittedName>
</protein>